<sequence length="196" mass="21170">MKKKLEKLKIGGLEQLANKTVNSSASDSTISSPNASDSVSTSSGQNSISSFNTSILPSATITSSATSLASASSFSNSSLSFNSSSTSIFQERRNSHSLRGKNGNGQLYTFPFLPQNNLVSTIPYSQQPGLIQSQTDPLTMPQIIFATVQTFINLDQNLNQNTILEKNSNSECNIDSEATGKRRRRPKGQKIKIKSQ</sequence>
<evidence type="ECO:0000313" key="3">
    <source>
        <dbReference type="Proteomes" id="UP000663879"/>
    </source>
</evidence>
<organism evidence="2 3">
    <name type="scientific">Brachionus calyciflorus</name>
    <dbReference type="NCBI Taxonomy" id="104777"/>
    <lineage>
        <taxon>Eukaryota</taxon>
        <taxon>Metazoa</taxon>
        <taxon>Spiralia</taxon>
        <taxon>Gnathifera</taxon>
        <taxon>Rotifera</taxon>
        <taxon>Eurotatoria</taxon>
        <taxon>Monogononta</taxon>
        <taxon>Pseudotrocha</taxon>
        <taxon>Ploima</taxon>
        <taxon>Brachionidae</taxon>
        <taxon>Brachionus</taxon>
    </lineage>
</organism>
<gene>
    <name evidence="2" type="ORF">OXX778_LOCUS22744</name>
</gene>
<dbReference type="EMBL" id="CAJNOC010010165">
    <property type="protein sequence ID" value="CAF1137266.1"/>
    <property type="molecule type" value="Genomic_DNA"/>
</dbReference>
<evidence type="ECO:0000313" key="2">
    <source>
        <dbReference type="EMBL" id="CAF1137266.1"/>
    </source>
</evidence>
<dbReference type="AlphaFoldDB" id="A0A814RW54"/>
<protein>
    <submittedName>
        <fullName evidence="2">Uncharacterized protein</fullName>
    </submittedName>
</protein>
<comment type="caution">
    <text evidence="2">The sequence shown here is derived from an EMBL/GenBank/DDBJ whole genome shotgun (WGS) entry which is preliminary data.</text>
</comment>
<dbReference type="Proteomes" id="UP000663879">
    <property type="component" value="Unassembled WGS sequence"/>
</dbReference>
<keyword evidence="3" id="KW-1185">Reference proteome</keyword>
<proteinExistence type="predicted"/>
<accession>A0A814RW54</accession>
<feature type="region of interest" description="Disordered" evidence="1">
    <location>
        <begin position="174"/>
        <end position="196"/>
    </location>
</feature>
<feature type="region of interest" description="Disordered" evidence="1">
    <location>
        <begin position="20"/>
        <end position="43"/>
    </location>
</feature>
<evidence type="ECO:0000256" key="1">
    <source>
        <dbReference type="SAM" id="MobiDB-lite"/>
    </source>
</evidence>
<reference evidence="2" key="1">
    <citation type="submission" date="2021-02" db="EMBL/GenBank/DDBJ databases">
        <authorList>
            <person name="Nowell W R."/>
        </authorList>
    </citation>
    <scope>NUCLEOTIDE SEQUENCE</scope>
    <source>
        <strain evidence="2">Ploen Becks lab</strain>
    </source>
</reference>
<feature type="compositionally biased region" description="Basic residues" evidence="1">
    <location>
        <begin position="181"/>
        <end position="196"/>
    </location>
</feature>
<name>A0A814RW54_9BILA</name>
<feature type="non-terminal residue" evidence="2">
    <location>
        <position position="1"/>
    </location>
</feature>